<evidence type="ECO:0000256" key="1">
    <source>
        <dbReference type="ARBA" id="ARBA00001947"/>
    </source>
</evidence>
<comment type="similarity">
    <text evidence="3">Belongs to the alpha-carbonic anhydrase family.</text>
</comment>
<evidence type="ECO:0000313" key="10">
    <source>
        <dbReference type="EMBL" id="CAB4710029.1"/>
    </source>
</evidence>
<accession>A0A6J6QGL3</accession>
<keyword evidence="7" id="KW-0456">Lyase</keyword>
<dbReference type="Pfam" id="PF00194">
    <property type="entry name" value="Carb_anhydrase"/>
    <property type="match status" value="1"/>
</dbReference>
<dbReference type="EMBL" id="CAFBQP010000080">
    <property type="protein sequence ID" value="CAB5066646.1"/>
    <property type="molecule type" value="Genomic_DNA"/>
</dbReference>
<dbReference type="SUPFAM" id="SSF51069">
    <property type="entry name" value="Carbonic anhydrase"/>
    <property type="match status" value="1"/>
</dbReference>
<comment type="function">
    <text evidence="2">Reversible hydration of carbon dioxide.</text>
</comment>
<dbReference type="InterPro" id="IPR001148">
    <property type="entry name" value="CA_dom"/>
</dbReference>
<dbReference type="CDD" id="cd03124">
    <property type="entry name" value="alpha_CA_prokaryotic_like"/>
    <property type="match status" value="1"/>
</dbReference>
<dbReference type="Gene3D" id="3.10.200.10">
    <property type="entry name" value="Alpha carbonic anhydrase"/>
    <property type="match status" value="1"/>
</dbReference>
<organism evidence="10">
    <name type="scientific">freshwater metagenome</name>
    <dbReference type="NCBI Taxonomy" id="449393"/>
    <lineage>
        <taxon>unclassified sequences</taxon>
        <taxon>metagenomes</taxon>
        <taxon>ecological metagenomes</taxon>
    </lineage>
</organism>
<dbReference type="SMART" id="SM01057">
    <property type="entry name" value="Carb_anhydrase"/>
    <property type="match status" value="1"/>
</dbReference>
<keyword evidence="6" id="KW-0862">Zinc</keyword>
<dbReference type="GO" id="GO:0004089">
    <property type="term" value="F:carbonate dehydratase activity"/>
    <property type="evidence" value="ECO:0007669"/>
    <property type="project" value="UniProtKB-EC"/>
</dbReference>
<reference evidence="10" key="1">
    <citation type="submission" date="2020-05" db="EMBL/GenBank/DDBJ databases">
        <authorList>
            <person name="Chiriac C."/>
            <person name="Salcher M."/>
            <person name="Ghai R."/>
            <person name="Kavagutti S V."/>
        </authorList>
    </citation>
    <scope>NUCLEOTIDE SEQUENCE</scope>
</reference>
<evidence type="ECO:0000256" key="5">
    <source>
        <dbReference type="ARBA" id="ARBA00022723"/>
    </source>
</evidence>
<proteinExistence type="inferred from homology"/>
<name>A0A6J6QGL3_9ZZZZ</name>
<dbReference type="EMBL" id="CAFBLR010000157">
    <property type="protein sequence ID" value="CAB4881821.1"/>
    <property type="molecule type" value="Genomic_DNA"/>
</dbReference>
<dbReference type="PROSITE" id="PS00162">
    <property type="entry name" value="ALPHA_CA_1"/>
    <property type="match status" value="1"/>
</dbReference>
<dbReference type="InterPro" id="IPR036398">
    <property type="entry name" value="CA_dom_sf"/>
</dbReference>
<dbReference type="EMBL" id="CAEZXX010000066">
    <property type="protein sequence ID" value="CAB4710029.1"/>
    <property type="molecule type" value="Genomic_DNA"/>
</dbReference>
<evidence type="ECO:0000259" key="9">
    <source>
        <dbReference type="PROSITE" id="PS51144"/>
    </source>
</evidence>
<dbReference type="InterPro" id="IPR018338">
    <property type="entry name" value="Carbonic_anhydrase_a-class_CS"/>
</dbReference>
<evidence type="ECO:0000256" key="8">
    <source>
        <dbReference type="ARBA" id="ARBA00048348"/>
    </source>
</evidence>
<dbReference type="PANTHER" id="PTHR18952">
    <property type="entry name" value="CARBONIC ANHYDRASE"/>
    <property type="match status" value="1"/>
</dbReference>
<evidence type="ECO:0000256" key="6">
    <source>
        <dbReference type="ARBA" id="ARBA00022833"/>
    </source>
</evidence>
<comment type="catalytic activity">
    <reaction evidence="8">
        <text>hydrogencarbonate + H(+) = CO2 + H2O</text>
        <dbReference type="Rhea" id="RHEA:10748"/>
        <dbReference type="ChEBI" id="CHEBI:15377"/>
        <dbReference type="ChEBI" id="CHEBI:15378"/>
        <dbReference type="ChEBI" id="CHEBI:16526"/>
        <dbReference type="ChEBI" id="CHEBI:17544"/>
        <dbReference type="EC" id="4.2.1.1"/>
    </reaction>
</comment>
<evidence type="ECO:0000256" key="2">
    <source>
        <dbReference type="ARBA" id="ARBA00002904"/>
    </source>
</evidence>
<dbReference type="EMBL" id="CAEZYY010000051">
    <property type="protein sequence ID" value="CAB4769682.1"/>
    <property type="molecule type" value="Genomic_DNA"/>
</dbReference>
<dbReference type="GO" id="GO:0008270">
    <property type="term" value="F:zinc ion binding"/>
    <property type="evidence" value="ECO:0007669"/>
    <property type="project" value="InterPro"/>
</dbReference>
<evidence type="ECO:0000256" key="7">
    <source>
        <dbReference type="ARBA" id="ARBA00023239"/>
    </source>
</evidence>
<evidence type="ECO:0000256" key="4">
    <source>
        <dbReference type="ARBA" id="ARBA00012925"/>
    </source>
</evidence>
<evidence type="ECO:0000313" key="11">
    <source>
        <dbReference type="EMBL" id="CAB4769682.1"/>
    </source>
</evidence>
<evidence type="ECO:0000313" key="13">
    <source>
        <dbReference type="EMBL" id="CAB5066646.1"/>
    </source>
</evidence>
<protein>
    <recommendedName>
        <fullName evidence="4">carbonic anhydrase</fullName>
        <ecNumber evidence="4">4.2.1.1</ecNumber>
    </recommendedName>
</protein>
<dbReference type="PROSITE" id="PS51144">
    <property type="entry name" value="ALPHA_CA_2"/>
    <property type="match status" value="1"/>
</dbReference>
<dbReference type="InterPro" id="IPR023561">
    <property type="entry name" value="Carbonic_anhydrase_a-class"/>
</dbReference>
<evidence type="ECO:0000313" key="12">
    <source>
        <dbReference type="EMBL" id="CAB4881821.1"/>
    </source>
</evidence>
<keyword evidence="5" id="KW-0479">Metal-binding</keyword>
<dbReference type="PANTHER" id="PTHR18952:SF265">
    <property type="entry name" value="CARBONIC ANHYDRASE"/>
    <property type="match status" value="1"/>
</dbReference>
<dbReference type="EC" id="4.2.1.1" evidence="4"/>
<evidence type="ECO:0000256" key="3">
    <source>
        <dbReference type="ARBA" id="ARBA00010718"/>
    </source>
</evidence>
<feature type="domain" description="Alpha-carbonic anhydrase" evidence="9">
    <location>
        <begin position="34"/>
        <end position="254"/>
    </location>
</feature>
<comment type="cofactor">
    <cofactor evidence="1">
        <name>Zn(2+)</name>
        <dbReference type="ChEBI" id="CHEBI:29105"/>
    </cofactor>
</comment>
<dbReference type="AlphaFoldDB" id="A0A6J6QGL3"/>
<sequence length="258" mass="28133">MNKSFKIGIAVAAAAGSLTSVALIGVGGANGTGPHWEYQGEEGPNHWGELDASYQACADGSAQTPINITKFEKKNLKNLVFNYNHNGVGTVVNNGHTVQLNADAGQSVTIGNTTYPFLQIHFHTPSEHEINGKHYPLEVHFVHKTDGGEIAVVGIFVTEGRKHNHAWDGFVSALEASDSTPVNVDWDEMFPENKQTLRYSGSLTTPPCTEGVAWNIFTTPVELDREQINEFINTYNGNMRPVQPINGRKVFLDSTPNS</sequence>
<gene>
    <name evidence="10" type="ORF">UFOPK2602_01098</name>
    <name evidence="11" type="ORF">UFOPK2806_02350</name>
    <name evidence="12" type="ORF">UFOPK3417_01440</name>
    <name evidence="13" type="ORF">UFOPK4306_01877</name>
</gene>
<dbReference type="InterPro" id="IPR041891">
    <property type="entry name" value="Alpha_CA_prokaryot-like"/>
</dbReference>